<name>A0ABR6V9M9_9PSED</name>
<reference evidence="1 2" key="1">
    <citation type="journal article" date="2020" name="Microorganisms">
        <title>Reliable Identification of Environmental Pseudomonas Isolates Using the rpoD Gene.</title>
        <authorList>
            <consortium name="The Broad Institute Genome Sequencing Platform"/>
            <person name="Girard L."/>
            <person name="Lood C."/>
            <person name="Rokni-Zadeh H."/>
            <person name="van Noort V."/>
            <person name="Lavigne R."/>
            <person name="De Mot R."/>
        </authorList>
    </citation>
    <scope>NUCLEOTIDE SEQUENCE [LARGE SCALE GENOMIC DNA]</scope>
    <source>
        <strain evidence="1 2">RW7P2</strain>
    </source>
</reference>
<accession>A0ABR6V9M9</accession>
<evidence type="ECO:0000313" key="2">
    <source>
        <dbReference type="Proteomes" id="UP000628086"/>
    </source>
</evidence>
<protein>
    <recommendedName>
        <fullName evidence="3">RHS repeat-associated core domain-containing protein</fullName>
    </recommendedName>
</protein>
<dbReference type="InterPro" id="IPR022385">
    <property type="entry name" value="Rhs_assc_core"/>
</dbReference>
<gene>
    <name evidence="1" type="ORF">HU747_16545</name>
</gene>
<proteinExistence type="predicted"/>
<sequence length="338" mass="37598">MLRYDTDLSRTVMKKHCFYQGGRLSAIGSIGQISVIFRSDSSPLAEQRAGALDKTLLLSTSTTNSIMRAARAVVYAPYGHFDVLKHGAILAFNGQVRDSMTACDLLGNGKRLYSSTLMRFLSPDTYSPFGLGGINTYAYCGDDPINFTDPSGNIKHRIMSERENSKRLRDLARRQNSRTLREIAERQNSRTVWEIAERQNSRTPRQIAVVNPMHNGAPVQRQEQTRAVQQSGASTIGNLNRLMEGFTPGERQMTDSILAYALANHKLGKPPTELSKAIVPIFIARQLSLENGSVTPVTRERLLRVFTNATPEGRERSASMFEQLAQTSIAAYRARANL</sequence>
<dbReference type="NCBIfam" id="TIGR03696">
    <property type="entry name" value="Rhs_assc_core"/>
    <property type="match status" value="1"/>
</dbReference>
<evidence type="ECO:0000313" key="1">
    <source>
        <dbReference type="EMBL" id="MBC3477198.1"/>
    </source>
</evidence>
<dbReference type="EMBL" id="JABWRS010000012">
    <property type="protein sequence ID" value="MBC3477198.1"/>
    <property type="molecule type" value="Genomic_DNA"/>
</dbReference>
<keyword evidence="2" id="KW-1185">Reference proteome</keyword>
<organism evidence="1 2">
    <name type="scientific">Pseudomonas taiwanensis</name>
    <dbReference type="NCBI Taxonomy" id="470150"/>
    <lineage>
        <taxon>Bacteria</taxon>
        <taxon>Pseudomonadati</taxon>
        <taxon>Pseudomonadota</taxon>
        <taxon>Gammaproteobacteria</taxon>
        <taxon>Pseudomonadales</taxon>
        <taxon>Pseudomonadaceae</taxon>
        <taxon>Pseudomonas</taxon>
    </lineage>
</organism>
<comment type="caution">
    <text evidence="1">The sequence shown here is derived from an EMBL/GenBank/DDBJ whole genome shotgun (WGS) entry which is preliminary data.</text>
</comment>
<evidence type="ECO:0008006" key="3">
    <source>
        <dbReference type="Google" id="ProtNLM"/>
    </source>
</evidence>
<dbReference type="Proteomes" id="UP000628086">
    <property type="component" value="Unassembled WGS sequence"/>
</dbReference>
<dbReference type="Gene3D" id="2.180.10.10">
    <property type="entry name" value="RHS repeat-associated core"/>
    <property type="match status" value="1"/>
</dbReference>